<name>A0A2T8KKA4_9POAL</name>
<dbReference type="AlphaFoldDB" id="A0A2T8KKA4"/>
<proteinExistence type="predicted"/>
<gene>
    <name evidence="1" type="ORF">PAHAL_3G335500</name>
</gene>
<accession>A0A2T8KKA4</accession>
<dbReference type="Proteomes" id="UP000243499">
    <property type="component" value="Chromosome 3"/>
</dbReference>
<organism evidence="1">
    <name type="scientific">Panicum hallii</name>
    <dbReference type="NCBI Taxonomy" id="206008"/>
    <lineage>
        <taxon>Eukaryota</taxon>
        <taxon>Viridiplantae</taxon>
        <taxon>Streptophyta</taxon>
        <taxon>Embryophyta</taxon>
        <taxon>Tracheophyta</taxon>
        <taxon>Spermatophyta</taxon>
        <taxon>Magnoliopsida</taxon>
        <taxon>Liliopsida</taxon>
        <taxon>Poales</taxon>
        <taxon>Poaceae</taxon>
        <taxon>PACMAD clade</taxon>
        <taxon>Panicoideae</taxon>
        <taxon>Panicodae</taxon>
        <taxon>Paniceae</taxon>
        <taxon>Panicinae</taxon>
        <taxon>Panicum</taxon>
        <taxon>Panicum sect. Panicum</taxon>
    </lineage>
</organism>
<sequence length="57" mass="6458">MARWSRKGGTRGLRRKKRFEVFDEKGLMVVAIILAETNVELVVMGCFICSKETLGLL</sequence>
<dbReference type="EMBL" id="CM008048">
    <property type="protein sequence ID" value="PVH62606.1"/>
    <property type="molecule type" value="Genomic_DNA"/>
</dbReference>
<protein>
    <submittedName>
        <fullName evidence="1">Uncharacterized protein</fullName>
    </submittedName>
</protein>
<evidence type="ECO:0000313" key="1">
    <source>
        <dbReference type="EMBL" id="PVH62606.1"/>
    </source>
</evidence>
<dbReference type="Gramene" id="PVH62606">
    <property type="protein sequence ID" value="PVH62606"/>
    <property type="gene ID" value="PAHAL_3G335500"/>
</dbReference>
<reference evidence="1" key="1">
    <citation type="submission" date="2018-04" db="EMBL/GenBank/DDBJ databases">
        <title>WGS assembly of Panicum hallii.</title>
        <authorList>
            <person name="Lovell J."/>
            <person name="Jenkins J."/>
            <person name="Lowry D."/>
            <person name="Mamidi S."/>
            <person name="Sreedasyam A."/>
            <person name="Weng X."/>
            <person name="Barry K."/>
            <person name="Bonette J."/>
            <person name="Campitelli B."/>
            <person name="Daum C."/>
            <person name="Gordon S."/>
            <person name="Gould B."/>
            <person name="Lipzen A."/>
            <person name="Macqueen A."/>
            <person name="Palacio-Mejia J."/>
            <person name="Plott C."/>
            <person name="Shakirov E."/>
            <person name="Shu S."/>
            <person name="Yoshinaga Y."/>
            <person name="Zane M."/>
            <person name="Rokhsar D."/>
            <person name="Grimwood J."/>
            <person name="Schmutz J."/>
            <person name="Juenger T."/>
        </authorList>
    </citation>
    <scope>NUCLEOTIDE SEQUENCE [LARGE SCALE GENOMIC DNA]</scope>
    <source>
        <strain evidence="1">FIL2</strain>
    </source>
</reference>